<evidence type="ECO:0000313" key="1">
    <source>
        <dbReference type="EMBL" id="GMK47606.1"/>
    </source>
</evidence>
<comment type="caution">
    <text evidence="1">The sequence shown here is derived from an EMBL/GenBank/DDBJ whole genome shotgun (WGS) entry which is preliminary data.</text>
</comment>
<sequence length="69" mass="7613">MSQHEAITVAHCAHCRGEIYEGDEVKRIDGVDDFVHDGWAGRGTNCAAEYAMERVYDAAGVIDRNCNVN</sequence>
<dbReference type="Proteomes" id="UP001285921">
    <property type="component" value="Unassembled WGS sequence"/>
</dbReference>
<name>A0ABQ6NR92_9BACL</name>
<reference evidence="1 2" key="1">
    <citation type="submission" date="2023-05" db="EMBL/GenBank/DDBJ databases">
        <title>Draft genome of Paenibacillus sp. CCS26.</title>
        <authorList>
            <person name="Akita H."/>
            <person name="Shinto Y."/>
            <person name="Kimura Z."/>
        </authorList>
    </citation>
    <scope>NUCLEOTIDE SEQUENCE [LARGE SCALE GENOMIC DNA]</scope>
    <source>
        <strain evidence="1 2">CCS26</strain>
    </source>
</reference>
<proteinExistence type="predicted"/>
<organism evidence="1 2">
    <name type="scientific">Paenibacillus glycanilyticus</name>
    <dbReference type="NCBI Taxonomy" id="126569"/>
    <lineage>
        <taxon>Bacteria</taxon>
        <taxon>Bacillati</taxon>
        <taxon>Bacillota</taxon>
        <taxon>Bacilli</taxon>
        <taxon>Bacillales</taxon>
        <taxon>Paenibacillaceae</taxon>
        <taxon>Paenibacillus</taxon>
    </lineage>
</organism>
<evidence type="ECO:0000313" key="2">
    <source>
        <dbReference type="Proteomes" id="UP001285921"/>
    </source>
</evidence>
<protein>
    <submittedName>
        <fullName evidence="1">Uncharacterized protein</fullName>
    </submittedName>
</protein>
<keyword evidence="2" id="KW-1185">Reference proteome</keyword>
<accession>A0ABQ6NR92</accession>
<dbReference type="EMBL" id="BTCL01000021">
    <property type="protein sequence ID" value="GMK47606.1"/>
    <property type="molecule type" value="Genomic_DNA"/>
</dbReference>
<gene>
    <name evidence="1" type="ORF">PghCCS26_47360</name>
</gene>
<dbReference type="RefSeq" id="WP_317981529.1">
    <property type="nucleotide sequence ID" value="NZ_BTCL01000021.1"/>
</dbReference>